<reference evidence="1" key="2">
    <citation type="journal article" date="2015" name="Fish Shellfish Immunol.">
        <title>Early steps in the European eel (Anguilla anguilla)-Vibrio vulnificus interaction in the gills: Role of the RtxA13 toxin.</title>
        <authorList>
            <person name="Callol A."/>
            <person name="Pajuelo D."/>
            <person name="Ebbesson L."/>
            <person name="Teles M."/>
            <person name="MacKenzie S."/>
            <person name="Amaro C."/>
        </authorList>
    </citation>
    <scope>NUCLEOTIDE SEQUENCE</scope>
</reference>
<reference evidence="1" key="1">
    <citation type="submission" date="2014-11" db="EMBL/GenBank/DDBJ databases">
        <authorList>
            <person name="Amaro Gonzalez C."/>
        </authorList>
    </citation>
    <scope>NUCLEOTIDE SEQUENCE</scope>
</reference>
<accession>A0A0E9US51</accession>
<proteinExistence type="predicted"/>
<dbReference type="AlphaFoldDB" id="A0A0E9US51"/>
<dbReference type="EMBL" id="GBXM01040819">
    <property type="protein sequence ID" value="JAH67758.1"/>
    <property type="molecule type" value="Transcribed_RNA"/>
</dbReference>
<name>A0A0E9US51_ANGAN</name>
<protein>
    <submittedName>
        <fullName evidence="1">Uncharacterized protein</fullName>
    </submittedName>
</protein>
<sequence>MNSYISCDSVRIKMFSARRIVMLHDL</sequence>
<evidence type="ECO:0000313" key="1">
    <source>
        <dbReference type="EMBL" id="JAH67758.1"/>
    </source>
</evidence>
<organism evidence="1">
    <name type="scientific">Anguilla anguilla</name>
    <name type="common">European freshwater eel</name>
    <name type="synonym">Muraena anguilla</name>
    <dbReference type="NCBI Taxonomy" id="7936"/>
    <lineage>
        <taxon>Eukaryota</taxon>
        <taxon>Metazoa</taxon>
        <taxon>Chordata</taxon>
        <taxon>Craniata</taxon>
        <taxon>Vertebrata</taxon>
        <taxon>Euteleostomi</taxon>
        <taxon>Actinopterygii</taxon>
        <taxon>Neopterygii</taxon>
        <taxon>Teleostei</taxon>
        <taxon>Anguilliformes</taxon>
        <taxon>Anguillidae</taxon>
        <taxon>Anguilla</taxon>
    </lineage>
</organism>